<accession>A0A318LNB8</accession>
<dbReference type="AlphaFoldDB" id="A0A318LNB8"/>
<evidence type="ECO:0000313" key="2">
    <source>
        <dbReference type="Proteomes" id="UP000247892"/>
    </source>
</evidence>
<dbReference type="RefSeq" id="WP_110336127.1">
    <property type="nucleotide sequence ID" value="NZ_JBHVKT010000012.1"/>
</dbReference>
<gene>
    <name evidence="1" type="ORF">BA062_11850</name>
</gene>
<reference evidence="1 2" key="1">
    <citation type="submission" date="2016-07" db="EMBL/GenBank/DDBJ databases">
        <title>Draft genome sequence of Prauserella sp. YIM 121212, isolated from alkaline soil.</title>
        <authorList>
            <person name="Ruckert C."/>
            <person name="Albersmeier A."/>
            <person name="Jiang C.-L."/>
            <person name="Jiang Y."/>
            <person name="Kalinowski J."/>
            <person name="Schneider O."/>
            <person name="Winkler A."/>
            <person name="Zotchev S.B."/>
        </authorList>
    </citation>
    <scope>NUCLEOTIDE SEQUENCE [LARGE SCALE GENOMIC DNA]</scope>
    <source>
        <strain evidence="1 2">YIM 121212</strain>
    </source>
</reference>
<dbReference type="Pfam" id="PF11927">
    <property type="entry name" value="HODM_asu-like"/>
    <property type="match status" value="1"/>
</dbReference>
<evidence type="ECO:0008006" key="3">
    <source>
        <dbReference type="Google" id="ProtNLM"/>
    </source>
</evidence>
<protein>
    <recommendedName>
        <fullName evidence="3">DUF3445 domain-containing protein</fullName>
    </recommendedName>
</protein>
<name>A0A318LNB8_9PSEU</name>
<dbReference type="OrthoDB" id="5242510at2"/>
<proteinExistence type="predicted"/>
<organism evidence="1 2">
    <name type="scientific">Prauserella flavalba</name>
    <dbReference type="NCBI Taxonomy" id="1477506"/>
    <lineage>
        <taxon>Bacteria</taxon>
        <taxon>Bacillati</taxon>
        <taxon>Actinomycetota</taxon>
        <taxon>Actinomycetes</taxon>
        <taxon>Pseudonocardiales</taxon>
        <taxon>Pseudonocardiaceae</taxon>
        <taxon>Prauserella</taxon>
    </lineage>
</organism>
<evidence type="ECO:0000313" key="1">
    <source>
        <dbReference type="EMBL" id="PXY36126.1"/>
    </source>
</evidence>
<dbReference type="InterPro" id="IPR021848">
    <property type="entry name" value="HODM_asu-like"/>
</dbReference>
<comment type="caution">
    <text evidence="1">The sequence shown here is derived from an EMBL/GenBank/DDBJ whole genome shotgun (WGS) entry which is preliminary data.</text>
</comment>
<keyword evidence="2" id="KW-1185">Reference proteome</keyword>
<dbReference type="EMBL" id="MASU01000005">
    <property type="protein sequence ID" value="PXY36126.1"/>
    <property type="molecule type" value="Genomic_DNA"/>
</dbReference>
<sequence length="323" mass="35927">MNPESRLARFPFPLRADTYRYSTNIEPARVPVRTETGEWGGVLLDVDDDYAADLAERKRILKADPGRLQVLPHVRPACWDALLTCLRELAAQRPDELSLRCEGGELAWRNDLLGVCARFREGDDDALPGGPLGFLGSQIQDDIVLLDQREGALWADAGLVTFASGWSLRFDVGMRFDEVHGPVPRVHEDGVLARAERFLLRLRPGQEYRRTNWSLAAGGRLDHSAESSPEWAADRARAATARGRELAALVHLRVEVQHLVRLGASGALLFLIRTYLLPLAELARVPAWRLRLGRVLAELPDDIAGYKGLTPFRDAAVEYLLGS</sequence>
<dbReference type="Proteomes" id="UP000247892">
    <property type="component" value="Unassembled WGS sequence"/>
</dbReference>